<feature type="chain" id="PRO_5043014174" evidence="1">
    <location>
        <begin position="29"/>
        <end position="229"/>
    </location>
</feature>
<evidence type="ECO:0000313" key="3">
    <source>
        <dbReference type="Proteomes" id="UP001378592"/>
    </source>
</evidence>
<dbReference type="AlphaFoldDB" id="A0AAN9VWN9"/>
<keyword evidence="3" id="KW-1185">Reference proteome</keyword>
<protein>
    <submittedName>
        <fullName evidence="2">Uncharacterized protein</fullName>
    </submittedName>
</protein>
<comment type="caution">
    <text evidence="2">The sequence shown here is derived from an EMBL/GenBank/DDBJ whole genome shotgun (WGS) entry which is preliminary data.</text>
</comment>
<organism evidence="2 3">
    <name type="scientific">Gryllus longicercus</name>
    <dbReference type="NCBI Taxonomy" id="2509291"/>
    <lineage>
        <taxon>Eukaryota</taxon>
        <taxon>Metazoa</taxon>
        <taxon>Ecdysozoa</taxon>
        <taxon>Arthropoda</taxon>
        <taxon>Hexapoda</taxon>
        <taxon>Insecta</taxon>
        <taxon>Pterygota</taxon>
        <taxon>Neoptera</taxon>
        <taxon>Polyneoptera</taxon>
        <taxon>Orthoptera</taxon>
        <taxon>Ensifera</taxon>
        <taxon>Gryllidea</taxon>
        <taxon>Grylloidea</taxon>
        <taxon>Gryllidae</taxon>
        <taxon>Gryllinae</taxon>
        <taxon>Gryllus</taxon>
    </lineage>
</organism>
<dbReference type="EMBL" id="JAZDUA010000064">
    <property type="protein sequence ID" value="KAK7870131.1"/>
    <property type="molecule type" value="Genomic_DNA"/>
</dbReference>
<feature type="signal peptide" evidence="1">
    <location>
        <begin position="1"/>
        <end position="28"/>
    </location>
</feature>
<dbReference type="Pfam" id="PF07841">
    <property type="entry name" value="DM4_12"/>
    <property type="match status" value="1"/>
</dbReference>
<dbReference type="InterPro" id="IPR006631">
    <property type="entry name" value="DM4_12"/>
</dbReference>
<reference evidence="2 3" key="1">
    <citation type="submission" date="2024-03" db="EMBL/GenBank/DDBJ databases">
        <title>The genome assembly and annotation of the cricket Gryllus longicercus Weissman &amp; Gray.</title>
        <authorList>
            <person name="Szrajer S."/>
            <person name="Gray D."/>
            <person name="Ylla G."/>
        </authorList>
    </citation>
    <scope>NUCLEOTIDE SEQUENCE [LARGE SCALE GENOMIC DNA]</scope>
    <source>
        <strain evidence="2">DAG 2021-001</strain>
        <tissue evidence="2">Whole body minus gut</tissue>
    </source>
</reference>
<dbReference type="Proteomes" id="UP001378592">
    <property type="component" value="Unassembled WGS sequence"/>
</dbReference>
<dbReference type="PANTHER" id="PTHR21398:SF22">
    <property type="entry name" value="IP12060P-RELATED"/>
    <property type="match status" value="1"/>
</dbReference>
<accession>A0AAN9VWN9</accession>
<dbReference type="PROSITE" id="PS51257">
    <property type="entry name" value="PROKAR_LIPOPROTEIN"/>
    <property type="match status" value="1"/>
</dbReference>
<evidence type="ECO:0000313" key="2">
    <source>
        <dbReference type="EMBL" id="KAK7870131.1"/>
    </source>
</evidence>
<dbReference type="PANTHER" id="PTHR21398">
    <property type="entry name" value="AGAP007094-PA"/>
    <property type="match status" value="1"/>
</dbReference>
<evidence type="ECO:0000256" key="1">
    <source>
        <dbReference type="SAM" id="SignalP"/>
    </source>
</evidence>
<proteinExistence type="predicted"/>
<name>A0AAN9VWN9_9ORTH</name>
<gene>
    <name evidence="2" type="ORF">R5R35_011105</name>
</gene>
<dbReference type="SMART" id="SM00718">
    <property type="entry name" value="DM4_12"/>
    <property type="match status" value="1"/>
</dbReference>
<sequence length="229" mass="24171">MCPHRSRVRRCAALLLAAMLACLPPAHCWGGLAGLAGPSPGDAGSGVGGGRNLPKLSRHMRYVLYPDTATMGLFLAIAIPLDLPNKDVSLSWNFEANYYLPPYNTSQYAPGTVLLRDAGSGRGRRERGAAMMDRTSFYELVESHLHSEGLPGRACLLRAICEASETPLRHNGLVGDLLHVLLTPSTSEDEGLPPEFAEAEARGAVDGDCAGAHGAACPASVLDLVSVLV</sequence>
<keyword evidence="1" id="KW-0732">Signal</keyword>